<dbReference type="RefSeq" id="WP_328965708.1">
    <property type="nucleotide sequence ID" value="NZ_CP108090.1"/>
</dbReference>
<gene>
    <name evidence="2" type="ORF">OG517_42355</name>
</gene>
<accession>A0ABZ1TNX5</accession>
<evidence type="ECO:0000256" key="1">
    <source>
        <dbReference type="SAM" id="MobiDB-lite"/>
    </source>
</evidence>
<feature type="compositionally biased region" description="Polar residues" evidence="1">
    <location>
        <begin position="372"/>
        <end position="381"/>
    </location>
</feature>
<dbReference type="SUPFAM" id="SSF52540">
    <property type="entry name" value="P-loop containing nucleoside triphosphate hydrolases"/>
    <property type="match status" value="1"/>
</dbReference>
<dbReference type="EMBL" id="CP108090">
    <property type="protein sequence ID" value="WUQ17492.1"/>
    <property type="molecule type" value="Genomic_DNA"/>
</dbReference>
<organism evidence="2 3">
    <name type="scientific">Streptomyces virginiae</name>
    <name type="common">Streptomyces cinnamonensis</name>
    <dbReference type="NCBI Taxonomy" id="1961"/>
    <lineage>
        <taxon>Bacteria</taxon>
        <taxon>Bacillati</taxon>
        <taxon>Actinomycetota</taxon>
        <taxon>Actinomycetes</taxon>
        <taxon>Kitasatosporales</taxon>
        <taxon>Streptomycetaceae</taxon>
        <taxon>Streptomyces</taxon>
    </lineage>
</organism>
<reference evidence="2" key="1">
    <citation type="submission" date="2022-10" db="EMBL/GenBank/DDBJ databases">
        <title>The complete genomes of actinobacterial strains from the NBC collection.</title>
        <authorList>
            <person name="Joergensen T.S."/>
            <person name="Alvarez Arevalo M."/>
            <person name="Sterndorff E.B."/>
            <person name="Faurdal D."/>
            <person name="Vuksanovic O."/>
            <person name="Mourched A.-S."/>
            <person name="Charusanti P."/>
            <person name="Shaw S."/>
            <person name="Blin K."/>
            <person name="Weber T."/>
        </authorList>
    </citation>
    <scope>NUCLEOTIDE SEQUENCE</scope>
    <source>
        <strain evidence="2">NBC_00248</strain>
    </source>
</reference>
<protein>
    <submittedName>
        <fullName evidence="2">Sulfotransferase</fullName>
    </submittedName>
</protein>
<name>A0ABZ1TNX5_STRVG</name>
<evidence type="ECO:0000313" key="3">
    <source>
        <dbReference type="Proteomes" id="UP001432039"/>
    </source>
</evidence>
<dbReference type="Gene3D" id="3.40.50.300">
    <property type="entry name" value="P-loop containing nucleotide triphosphate hydrolases"/>
    <property type="match status" value="1"/>
</dbReference>
<dbReference type="Proteomes" id="UP001432039">
    <property type="component" value="Chromosome"/>
</dbReference>
<dbReference type="InterPro" id="IPR027417">
    <property type="entry name" value="P-loop_NTPase"/>
</dbReference>
<sequence length="381" mass="40305">MSESLHAAVEGAGNDGLKGDGGVAAGIAARVAALHGQGSKQDPRRTTAPVLALGIFERVGSNWLSDSLRTVMPQHNEPLRQQLGKEHPLSALNPEPAGPDTKLDGLARHHLACALSDLYGRPQHLVKETNLFFATSTVLGLLPDSPVLILTRAPVGIASSFARGGLWDRWHYGERYQQLARAARSSQWQDFAPLLPIDDPEPPVALGRLIAVNALLLAHALTPGLGGCRRDCLVVPYENHVSDRAATLASVTRHLGLTLPASSPVRTAGRPASADATFATTGHKDGLVAELDPRTAELVSHHAAATVEFAGGRCSRRRPRRSLPPGWPVTSATRCAPWACASGLSHGRRRSASACPPRGTGPSPGCPGETCWSPTSRWPNS</sequence>
<feature type="region of interest" description="Disordered" evidence="1">
    <location>
        <begin position="347"/>
        <end position="381"/>
    </location>
</feature>
<proteinExistence type="predicted"/>
<keyword evidence="3" id="KW-1185">Reference proteome</keyword>
<evidence type="ECO:0000313" key="2">
    <source>
        <dbReference type="EMBL" id="WUQ17492.1"/>
    </source>
</evidence>